<dbReference type="SUPFAM" id="SSF51182">
    <property type="entry name" value="RmlC-like cupins"/>
    <property type="match status" value="1"/>
</dbReference>
<evidence type="ECO:0000256" key="16">
    <source>
        <dbReference type="PROSITE-ProRule" id="PRU10055"/>
    </source>
</evidence>
<dbReference type="PROSITE" id="PS00572">
    <property type="entry name" value="GLYCOSYL_HYDROL_F1_1"/>
    <property type="match status" value="1"/>
</dbReference>
<dbReference type="RefSeq" id="WP_055196104.1">
    <property type="nucleotide sequence ID" value="NZ_CABIYH010000053.1"/>
</dbReference>
<dbReference type="NCBIfam" id="TIGR03356">
    <property type="entry name" value="BGL"/>
    <property type="match status" value="1"/>
</dbReference>
<evidence type="ECO:0000256" key="9">
    <source>
        <dbReference type="ARBA" id="ARBA00023001"/>
    </source>
</evidence>
<evidence type="ECO:0000256" key="6">
    <source>
        <dbReference type="ARBA" id="ARBA00022723"/>
    </source>
</evidence>
<feature type="binding site" evidence="15">
    <location>
        <position position="116"/>
    </location>
    <ligand>
        <name>substrate</name>
    </ligand>
</feature>
<dbReference type="OrthoDB" id="9808275at2"/>
<proteinExistence type="inferred from homology"/>
<evidence type="ECO:0000259" key="18">
    <source>
        <dbReference type="Pfam" id="PF20511"/>
    </source>
</evidence>
<dbReference type="GO" id="GO:0004476">
    <property type="term" value="F:mannose-6-phosphate isomerase activity"/>
    <property type="evidence" value="ECO:0007669"/>
    <property type="project" value="UniProtKB-EC"/>
</dbReference>
<dbReference type="EC" id="3.2.1.21" evidence="17"/>
<dbReference type="GO" id="GO:0008270">
    <property type="term" value="F:zinc ion binding"/>
    <property type="evidence" value="ECO:0007669"/>
    <property type="project" value="InterPro"/>
</dbReference>
<dbReference type="Pfam" id="PF20511">
    <property type="entry name" value="PMI_typeI_cat"/>
    <property type="match status" value="1"/>
</dbReference>
<dbReference type="SUPFAM" id="SSF51445">
    <property type="entry name" value="(Trans)glycosidases"/>
    <property type="match status" value="1"/>
</dbReference>
<feature type="active site" description="Proton donor" evidence="14">
    <location>
        <position position="161"/>
    </location>
</feature>
<comment type="similarity">
    <text evidence="5 17">Belongs to the glycosyl hydrolase 1 family.</text>
</comment>
<dbReference type="GO" id="GO:0005829">
    <property type="term" value="C:cytosol"/>
    <property type="evidence" value="ECO:0007669"/>
    <property type="project" value="TreeGrafter"/>
</dbReference>
<organism evidence="20 21">
    <name type="scientific">Roseburia intestinalis</name>
    <dbReference type="NCBI Taxonomy" id="166486"/>
    <lineage>
        <taxon>Bacteria</taxon>
        <taxon>Bacillati</taxon>
        <taxon>Bacillota</taxon>
        <taxon>Clostridia</taxon>
        <taxon>Lachnospirales</taxon>
        <taxon>Lachnospiraceae</taxon>
        <taxon>Roseburia</taxon>
    </lineage>
</organism>
<evidence type="ECO:0000256" key="17">
    <source>
        <dbReference type="RuleBase" id="RU361175"/>
    </source>
</evidence>
<dbReference type="Gene3D" id="3.20.20.80">
    <property type="entry name" value="Glycosidases"/>
    <property type="match status" value="1"/>
</dbReference>
<dbReference type="Pfam" id="PF00232">
    <property type="entry name" value="Glyco_hydro_1"/>
    <property type="match status" value="1"/>
</dbReference>
<evidence type="ECO:0000256" key="12">
    <source>
        <dbReference type="ARBA" id="ARBA00023295"/>
    </source>
</evidence>
<dbReference type="InterPro" id="IPR049071">
    <property type="entry name" value="MPI_cupin_dom"/>
</dbReference>
<dbReference type="InterPro" id="IPR011051">
    <property type="entry name" value="RmlC_Cupin_sf"/>
</dbReference>
<dbReference type="NCBIfam" id="TIGR00218">
    <property type="entry name" value="manA"/>
    <property type="match status" value="1"/>
</dbReference>
<dbReference type="InterPro" id="IPR033132">
    <property type="entry name" value="GH_1_N_CS"/>
</dbReference>
<evidence type="ECO:0000256" key="15">
    <source>
        <dbReference type="PIRSR" id="PIRSR617736-2"/>
    </source>
</evidence>
<comment type="catalytic activity">
    <reaction evidence="2">
        <text>D-mannose 6-phosphate = D-fructose 6-phosphate</text>
        <dbReference type="Rhea" id="RHEA:12356"/>
        <dbReference type="ChEBI" id="CHEBI:58735"/>
        <dbReference type="ChEBI" id="CHEBI:61527"/>
        <dbReference type="EC" id="5.3.1.8"/>
    </reaction>
</comment>
<evidence type="ECO:0000259" key="19">
    <source>
        <dbReference type="Pfam" id="PF21621"/>
    </source>
</evidence>
<reference evidence="20 21" key="1">
    <citation type="submission" date="2015-09" db="EMBL/GenBank/DDBJ databases">
        <authorList>
            <consortium name="Pathogen Informatics"/>
        </authorList>
    </citation>
    <scope>NUCLEOTIDE SEQUENCE [LARGE SCALE GENOMIC DNA]</scope>
    <source>
        <strain evidence="20 21">2789STDY5834960</strain>
    </source>
</reference>
<evidence type="ECO:0000256" key="2">
    <source>
        <dbReference type="ARBA" id="ARBA00000757"/>
    </source>
</evidence>
<feature type="binding site" evidence="15">
    <location>
        <position position="403"/>
    </location>
    <ligand>
        <name>substrate</name>
    </ligand>
</feature>
<dbReference type="Proteomes" id="UP000095350">
    <property type="component" value="Unassembled WGS sequence"/>
</dbReference>
<gene>
    <name evidence="20" type="primary">bglA</name>
    <name evidence="20" type="ORF">ERS852572_03816</name>
</gene>
<dbReference type="InterPro" id="IPR001250">
    <property type="entry name" value="Man6P_Isoase-1"/>
</dbReference>
<dbReference type="GO" id="GO:0008422">
    <property type="term" value="F:beta-glucosidase activity"/>
    <property type="evidence" value="ECO:0007669"/>
    <property type="project" value="UniProtKB-EC"/>
</dbReference>
<dbReference type="FunFam" id="3.20.20.80:FF:000004">
    <property type="entry name" value="Beta-glucosidase 6-phospho-beta-glucosidase"/>
    <property type="match status" value="1"/>
</dbReference>
<keyword evidence="8" id="KW-0862">Zinc</keyword>
<dbReference type="PANTHER" id="PTHR10353:SF36">
    <property type="entry name" value="LP05116P"/>
    <property type="match status" value="1"/>
</dbReference>
<evidence type="ECO:0000256" key="1">
    <source>
        <dbReference type="ARBA" id="ARBA00000448"/>
    </source>
</evidence>
<evidence type="ECO:0000256" key="10">
    <source>
        <dbReference type="ARBA" id="ARBA00023235"/>
    </source>
</evidence>
<dbReference type="AlphaFoldDB" id="A0A173VXU1"/>
<dbReference type="Pfam" id="PF21621">
    <property type="entry name" value="MPI_cupin_dom"/>
    <property type="match status" value="1"/>
</dbReference>
<evidence type="ECO:0000256" key="13">
    <source>
        <dbReference type="ARBA" id="ARBA00023326"/>
    </source>
</evidence>
<feature type="binding site" evidence="15">
    <location>
        <position position="16"/>
    </location>
    <ligand>
        <name>substrate</name>
    </ligand>
</feature>
<protein>
    <recommendedName>
        <fullName evidence="17">Beta-glucosidase</fullName>
        <ecNumber evidence="17">3.2.1.21</ecNumber>
    </recommendedName>
</protein>
<feature type="active site" description="Nucleophile" evidence="14 16">
    <location>
        <position position="356"/>
    </location>
</feature>
<dbReference type="PaxDb" id="166486-ERS852572_03816"/>
<dbReference type="InterPro" id="IPR001360">
    <property type="entry name" value="Glyco_hydro_1"/>
</dbReference>
<name>A0A173VXU1_9FIRM</name>
<comment type="similarity">
    <text evidence="4">Belongs to the mannose-6-phosphate isomerase type 1 family.</text>
</comment>
<keyword evidence="10" id="KW-0413">Isomerase</keyword>
<comment type="cofactor">
    <cofactor evidence="3">
        <name>Zn(2+)</name>
        <dbReference type="ChEBI" id="CHEBI:29105"/>
    </cofactor>
</comment>
<dbReference type="InterPro" id="IPR014710">
    <property type="entry name" value="RmlC-like_jellyroll"/>
</dbReference>
<sequence>MFRDDFVWGVASSSYQVEGTDANDGRGKTVWDAFTEAGRIFENQNAYTTCDHMHHYKEDYALMKNLGIKAYRFSLNWARILPEGTGRVNEKAIRMYRDMITCMKENGITPYITMFHWEFPQALYEKGGWLNPEVADWFGEYAKVVAERFSDICEYFITINEPQCVVGLGHLSGVHAPGVKMSIKDTFQIAHNLMKAHGQAVINLRKYAVRDIKVGYAPTGGVAYPYTDKPEDIEAAKKVYFGFYNPMDNWTWNVAWFSDPVFLGHYPKEGLEKFAQYLPEITEEDMKLIHQPLDFMGQNIYNGYYVRAGENGEPEFVDREPGFPKTGADWPVTPEAFYYGIKFLTERYPLPLYITENGMSCHDNISADGRVHDPNRITFLDSYIGAMQRASDEGADVRGYFLWTFLDNFEWSDGYKQRFGIIYVDFTTQQRIVKDSAFWYQKVIETNGGILSMNQANKDILFLDPVCTHNIWGGTKLREEFGYPVEGDDIGECWGISAHPNGDGTVRSGAFSGMKLSAVWKEHPEVFGNYDCDRFPLLTKIIDARDDLSIQVHPNDDYAKVHENGSFGKTECWYIMDAPEGATLVIGHNAKTKEELSDMIHQGRWKEFIREIPVKKGDFIQIDPGTVHAIKGGLLILETQQNSDITYRVYDYDRLSNGKPRELHVEKSIDVITVPAKSVDDSVKSALNLPENQLNELYSCKYYTIFKADVNGKMEFEQKYPFLLVSVLEGDGIVGSSPVKKGDHFILPNGYGKVEMQGKMSLIVSTVQ</sequence>
<dbReference type="CDD" id="cd07010">
    <property type="entry name" value="cupin_PMI_type_I_N_bac"/>
    <property type="match status" value="1"/>
</dbReference>
<evidence type="ECO:0000256" key="7">
    <source>
        <dbReference type="ARBA" id="ARBA00022801"/>
    </source>
</evidence>
<evidence type="ECO:0000256" key="4">
    <source>
        <dbReference type="ARBA" id="ARBA00010772"/>
    </source>
</evidence>
<dbReference type="InterPro" id="IPR017736">
    <property type="entry name" value="Glyco_hydro_1_beta-glucosidase"/>
</dbReference>
<dbReference type="Gene3D" id="2.60.120.10">
    <property type="entry name" value="Jelly Rolls"/>
    <property type="match status" value="2"/>
</dbReference>
<evidence type="ECO:0000313" key="20">
    <source>
        <dbReference type="EMBL" id="CUN32092.1"/>
    </source>
</evidence>
<evidence type="ECO:0000256" key="14">
    <source>
        <dbReference type="PIRSR" id="PIRSR617736-1"/>
    </source>
</evidence>
<dbReference type="PRINTS" id="PR00131">
    <property type="entry name" value="GLHYDRLASE1"/>
</dbReference>
<feature type="binding site" evidence="15">
    <location>
        <begin position="410"/>
        <end position="411"/>
    </location>
    <ligand>
        <name>substrate</name>
    </ligand>
</feature>
<evidence type="ECO:0000256" key="3">
    <source>
        <dbReference type="ARBA" id="ARBA00001947"/>
    </source>
</evidence>
<dbReference type="PROSITE" id="PS00653">
    <property type="entry name" value="GLYCOSYL_HYDROL_F1_2"/>
    <property type="match status" value="1"/>
</dbReference>
<feature type="binding site" evidence="15">
    <location>
        <position position="301"/>
    </location>
    <ligand>
        <name>substrate</name>
    </ligand>
</feature>
<evidence type="ECO:0000256" key="8">
    <source>
        <dbReference type="ARBA" id="ARBA00022833"/>
    </source>
</evidence>
<evidence type="ECO:0000256" key="5">
    <source>
        <dbReference type="ARBA" id="ARBA00010838"/>
    </source>
</evidence>
<evidence type="ECO:0000313" key="21">
    <source>
        <dbReference type="Proteomes" id="UP000095350"/>
    </source>
</evidence>
<dbReference type="STRING" id="166486.ERS852572_03816"/>
<feature type="domain" description="Phosphomannose isomerase type I catalytic" evidence="18">
    <location>
        <begin position="462"/>
        <end position="561"/>
    </location>
</feature>
<keyword evidence="13" id="KW-0624">Polysaccharide degradation</keyword>
<keyword evidence="11" id="KW-0119">Carbohydrate metabolism</keyword>
<dbReference type="EMBL" id="CYXZ01000053">
    <property type="protein sequence ID" value="CUN32092.1"/>
    <property type="molecule type" value="Genomic_DNA"/>
</dbReference>
<dbReference type="InterPro" id="IPR018120">
    <property type="entry name" value="Glyco_hydro_1_AS"/>
</dbReference>
<keyword evidence="6" id="KW-0479">Metal-binding</keyword>
<dbReference type="InterPro" id="IPR046457">
    <property type="entry name" value="PMI_typeI_cat"/>
</dbReference>
<dbReference type="GO" id="GO:0030245">
    <property type="term" value="P:cellulose catabolic process"/>
    <property type="evidence" value="ECO:0007669"/>
    <property type="project" value="UniProtKB-KW"/>
</dbReference>
<feature type="binding site" evidence="15">
    <location>
        <position position="160"/>
    </location>
    <ligand>
        <name>substrate</name>
    </ligand>
</feature>
<keyword evidence="7 17" id="KW-0378">Hydrolase</keyword>
<comment type="catalytic activity">
    <reaction evidence="1 17">
        <text>Hydrolysis of terminal, non-reducing beta-D-glucosyl residues with release of beta-D-glucose.</text>
        <dbReference type="EC" id="3.2.1.21"/>
    </reaction>
</comment>
<dbReference type="PANTHER" id="PTHR10353">
    <property type="entry name" value="GLYCOSYL HYDROLASE"/>
    <property type="match status" value="1"/>
</dbReference>
<accession>A0A173VXU1</accession>
<keyword evidence="12 17" id="KW-0326">Glycosidase</keyword>
<feature type="domain" description="Mannose-6-phosphate isomerase cupin" evidence="19">
    <location>
        <begin position="698"/>
        <end position="766"/>
    </location>
</feature>
<dbReference type="InterPro" id="IPR017853">
    <property type="entry name" value="GH"/>
</dbReference>
<evidence type="ECO:0000256" key="11">
    <source>
        <dbReference type="ARBA" id="ARBA00023277"/>
    </source>
</evidence>
<keyword evidence="9" id="KW-0136">Cellulose degradation</keyword>